<dbReference type="Pfam" id="PF00560">
    <property type="entry name" value="LRR_1"/>
    <property type="match status" value="5"/>
</dbReference>
<evidence type="ECO:0000256" key="10">
    <source>
        <dbReference type="ARBA" id="ARBA00023170"/>
    </source>
</evidence>
<dbReference type="AlphaFoldDB" id="A0A1R3J1C0"/>
<evidence type="ECO:0000256" key="9">
    <source>
        <dbReference type="ARBA" id="ARBA00023136"/>
    </source>
</evidence>
<dbReference type="OrthoDB" id="4691307at2759"/>
<dbReference type="PRINTS" id="PR00019">
    <property type="entry name" value="LEURICHRPT"/>
</dbReference>
<sequence length="708" mass="78314">MLDISNNQLNGDLAPLTNLTSLRFLALSKNHFQVPLSSILFSNLTALKLLWCDGNKLAMESVVYNSAPKLQLKYISLSGCTTNQPILDEALSKFLYYQYDLRYIDLSKNNFSKLVPFWLIANNTELETLILIGNSFTGPLSLPPFPNLKLSLLHIAENNLEGPIPTNICSTFPSLEWLGLSQNALEGDIPPCFGGMSRLVILELSGNQLSGGVPKELTMNSSLKMLKLSKNKLSGKMVPTIFKSSTLSQLYLDGNNFVGELPEISGDDFGELLTDIDLRNNSLWGKIPNWIWSLSLWRLDLSNNHFDGTIPTELCNLNSLQFLDLSQNNLSGSIPSCFNPPLIKHVHLSENRLSGPLTYAFYNSSSLRTLDLNGNNLTGNIPEWIGTLSALSVLLLKANHLDGGIPIQLCRLQSLSMIDLSQNMLSGHIPSCLGNLTLGPEDDKANVVDSAYILLNMQAVAKDIGIELNDYERYKISPTYFQTYVQQSVEFSTKSASYSYKGYILQHMSGIDLSCNGLIGEIPSELGNLSEIHSLNLSHNNLTGVIPSSFSNLKQIESMDLSYNNLAGEIPKQLVELNSLEVFSVAHNNLSGSTPESKAQFGTFGESSYEGNPLLCGPPLNNSCSTDPPSTVSTASNEEGESSLLDMYVFCVSFFVVYVAVLLVIVVVLYINPYWRRLWFLFIEDCIDTCRYSKVGRFIVFHIFKKCA</sequence>
<keyword evidence="11" id="KW-0325">Glycoprotein</keyword>
<evidence type="ECO:0000256" key="1">
    <source>
        <dbReference type="ARBA" id="ARBA00004251"/>
    </source>
</evidence>
<evidence type="ECO:0000256" key="12">
    <source>
        <dbReference type="SAM" id="Phobius"/>
    </source>
</evidence>
<keyword evidence="10" id="KW-0675">Receptor</keyword>
<accession>A0A1R3J1C0</accession>
<evidence type="ECO:0000256" key="4">
    <source>
        <dbReference type="ARBA" id="ARBA00022614"/>
    </source>
</evidence>
<keyword evidence="3" id="KW-1003">Cell membrane</keyword>
<dbReference type="FunFam" id="3.80.10.10:FF:000111">
    <property type="entry name" value="LRR receptor-like serine/threonine-protein kinase ERECTA"/>
    <property type="match status" value="1"/>
</dbReference>
<keyword evidence="8 12" id="KW-1133">Transmembrane helix</keyword>
<dbReference type="SMART" id="SM00369">
    <property type="entry name" value="LRR_TYP"/>
    <property type="match status" value="8"/>
</dbReference>
<dbReference type="InterPro" id="IPR051502">
    <property type="entry name" value="RLP_Defense_Trigger"/>
</dbReference>
<dbReference type="InterPro" id="IPR003591">
    <property type="entry name" value="Leu-rich_rpt_typical-subtyp"/>
</dbReference>
<evidence type="ECO:0000313" key="13">
    <source>
        <dbReference type="EMBL" id="OMO88622.1"/>
    </source>
</evidence>
<keyword evidence="7" id="KW-0677">Repeat</keyword>
<keyword evidence="14" id="KW-1185">Reference proteome</keyword>
<gene>
    <name evidence="13" type="ORF">COLO4_20160</name>
</gene>
<dbReference type="STRING" id="93759.A0A1R3J1C0"/>
<evidence type="ECO:0000256" key="3">
    <source>
        <dbReference type="ARBA" id="ARBA00022475"/>
    </source>
</evidence>
<dbReference type="SUPFAM" id="SSF52058">
    <property type="entry name" value="L domain-like"/>
    <property type="match status" value="2"/>
</dbReference>
<comment type="subcellular location">
    <subcellularLocation>
        <location evidence="1">Cell membrane</location>
        <topology evidence="1">Single-pass type I membrane protein</topology>
    </subcellularLocation>
</comment>
<dbReference type="SUPFAM" id="SSF52047">
    <property type="entry name" value="RNI-like"/>
    <property type="match status" value="1"/>
</dbReference>
<dbReference type="Pfam" id="PF13855">
    <property type="entry name" value="LRR_8"/>
    <property type="match status" value="3"/>
</dbReference>
<keyword evidence="6" id="KW-0732">Signal</keyword>
<reference evidence="14" key="1">
    <citation type="submission" date="2013-09" db="EMBL/GenBank/DDBJ databases">
        <title>Corchorus olitorius genome sequencing.</title>
        <authorList>
            <person name="Alam M."/>
            <person name="Haque M.S."/>
            <person name="Islam M.S."/>
            <person name="Emdad E.M."/>
            <person name="Islam M.M."/>
            <person name="Ahmed B."/>
            <person name="Halim A."/>
            <person name="Hossen Q.M.M."/>
            <person name="Hossain M.Z."/>
            <person name="Ahmed R."/>
            <person name="Khan M.M."/>
            <person name="Islam R."/>
            <person name="Rashid M.M."/>
            <person name="Khan S.A."/>
            <person name="Rahman M.S."/>
            <person name="Alam M."/>
            <person name="Yahiya A.S."/>
            <person name="Khan M.S."/>
            <person name="Azam M.S."/>
            <person name="Haque T."/>
            <person name="Lashkar M.Z.H."/>
            <person name="Akhand A.I."/>
            <person name="Morshed G."/>
            <person name="Roy S."/>
            <person name="Uddin K.S."/>
            <person name="Rabeya T."/>
            <person name="Hossain A.S."/>
            <person name="Chowdhury A."/>
            <person name="Snigdha A.R."/>
            <person name="Mortoza M.S."/>
            <person name="Matin S.A."/>
            <person name="Hoque S.M.E."/>
            <person name="Islam M.K."/>
            <person name="Roy D.K."/>
            <person name="Haider R."/>
            <person name="Moosa M.M."/>
            <person name="Elias S.M."/>
            <person name="Hasan A.M."/>
            <person name="Jahan S."/>
            <person name="Shafiuddin M."/>
            <person name="Mahmood N."/>
            <person name="Shommy N.S."/>
        </authorList>
    </citation>
    <scope>NUCLEOTIDE SEQUENCE [LARGE SCALE GENOMIC DNA]</scope>
    <source>
        <strain evidence="14">cv. O-4</strain>
    </source>
</reference>
<dbReference type="FunFam" id="3.80.10.10:FF:000095">
    <property type="entry name" value="LRR receptor-like serine/threonine-protein kinase GSO1"/>
    <property type="match status" value="1"/>
</dbReference>
<dbReference type="PANTHER" id="PTHR48062:SF37">
    <property type="entry name" value="LRR RECEPTOR-LIKE SERINE_THREONINE-PROTEIN KINASE FLS2"/>
    <property type="match status" value="1"/>
</dbReference>
<evidence type="ECO:0000256" key="2">
    <source>
        <dbReference type="ARBA" id="ARBA00009592"/>
    </source>
</evidence>
<name>A0A1R3J1C0_9ROSI</name>
<dbReference type="Gene3D" id="3.80.10.10">
    <property type="entry name" value="Ribonuclease Inhibitor"/>
    <property type="match status" value="3"/>
</dbReference>
<keyword evidence="4" id="KW-0433">Leucine-rich repeat</keyword>
<protein>
    <submittedName>
        <fullName evidence="13">Uncharacterized protein</fullName>
    </submittedName>
</protein>
<evidence type="ECO:0000256" key="6">
    <source>
        <dbReference type="ARBA" id="ARBA00022729"/>
    </source>
</evidence>
<dbReference type="GO" id="GO:0005886">
    <property type="term" value="C:plasma membrane"/>
    <property type="evidence" value="ECO:0007669"/>
    <property type="project" value="UniProtKB-SubCell"/>
</dbReference>
<keyword evidence="5 12" id="KW-0812">Transmembrane</keyword>
<dbReference type="EMBL" id="AWUE01017041">
    <property type="protein sequence ID" value="OMO88622.1"/>
    <property type="molecule type" value="Genomic_DNA"/>
</dbReference>
<dbReference type="PANTHER" id="PTHR48062">
    <property type="entry name" value="RECEPTOR-LIKE PROTEIN 14"/>
    <property type="match status" value="1"/>
</dbReference>
<evidence type="ECO:0000256" key="11">
    <source>
        <dbReference type="ARBA" id="ARBA00023180"/>
    </source>
</evidence>
<dbReference type="Proteomes" id="UP000187203">
    <property type="component" value="Unassembled WGS sequence"/>
</dbReference>
<evidence type="ECO:0000256" key="8">
    <source>
        <dbReference type="ARBA" id="ARBA00022989"/>
    </source>
</evidence>
<comment type="similarity">
    <text evidence="2">Belongs to the RLP family.</text>
</comment>
<feature type="transmembrane region" description="Helical" evidence="12">
    <location>
        <begin position="647"/>
        <end position="671"/>
    </location>
</feature>
<dbReference type="FunFam" id="3.80.10.10:FF:000041">
    <property type="entry name" value="LRR receptor-like serine/threonine-protein kinase ERECTA"/>
    <property type="match status" value="1"/>
</dbReference>
<evidence type="ECO:0000256" key="7">
    <source>
        <dbReference type="ARBA" id="ARBA00022737"/>
    </source>
</evidence>
<proteinExistence type="inferred from homology"/>
<organism evidence="13 14">
    <name type="scientific">Corchorus olitorius</name>
    <dbReference type="NCBI Taxonomy" id="93759"/>
    <lineage>
        <taxon>Eukaryota</taxon>
        <taxon>Viridiplantae</taxon>
        <taxon>Streptophyta</taxon>
        <taxon>Embryophyta</taxon>
        <taxon>Tracheophyta</taxon>
        <taxon>Spermatophyta</taxon>
        <taxon>Magnoliopsida</taxon>
        <taxon>eudicotyledons</taxon>
        <taxon>Gunneridae</taxon>
        <taxon>Pentapetalae</taxon>
        <taxon>rosids</taxon>
        <taxon>malvids</taxon>
        <taxon>Malvales</taxon>
        <taxon>Malvaceae</taxon>
        <taxon>Grewioideae</taxon>
        <taxon>Apeibeae</taxon>
        <taxon>Corchorus</taxon>
    </lineage>
</organism>
<evidence type="ECO:0000313" key="14">
    <source>
        <dbReference type="Proteomes" id="UP000187203"/>
    </source>
</evidence>
<dbReference type="InterPro" id="IPR001611">
    <property type="entry name" value="Leu-rich_rpt"/>
</dbReference>
<dbReference type="InterPro" id="IPR032675">
    <property type="entry name" value="LRR_dom_sf"/>
</dbReference>
<comment type="caution">
    <text evidence="13">The sequence shown here is derived from an EMBL/GenBank/DDBJ whole genome shotgun (WGS) entry which is preliminary data.</text>
</comment>
<keyword evidence="9 12" id="KW-0472">Membrane</keyword>
<evidence type="ECO:0000256" key="5">
    <source>
        <dbReference type="ARBA" id="ARBA00022692"/>
    </source>
</evidence>